<dbReference type="AlphaFoldDB" id="A0A067R0C5"/>
<sequence length="131" mass="15474">MMCNCPVCCTYKAYFGKHRIDGYPTTQAIKPCKHACTTSKKCKQSEFHSFSDRRCCASDEVRMAGAVHHHIHNNLNASRYYRFIGESLSSLKYPCNISEQRQVTRCGKSQYREEFYRDLENFYRKLNSWFK</sequence>
<evidence type="ECO:0000313" key="1">
    <source>
        <dbReference type="EMBL" id="KDR16316.1"/>
    </source>
</evidence>
<accession>A0A067R0C5</accession>
<proteinExistence type="predicted"/>
<keyword evidence="2" id="KW-1185">Reference proteome</keyword>
<protein>
    <submittedName>
        <fullName evidence="1">Uncharacterized protein</fullName>
    </submittedName>
</protein>
<dbReference type="Proteomes" id="UP000027135">
    <property type="component" value="Unassembled WGS sequence"/>
</dbReference>
<dbReference type="InParanoid" id="A0A067R0C5"/>
<gene>
    <name evidence="1" type="ORF">L798_10131</name>
</gene>
<reference evidence="1 2" key="1">
    <citation type="journal article" date="2014" name="Nat. Commun.">
        <title>Molecular traces of alternative social organization in a termite genome.</title>
        <authorList>
            <person name="Terrapon N."/>
            <person name="Li C."/>
            <person name="Robertson H.M."/>
            <person name="Ji L."/>
            <person name="Meng X."/>
            <person name="Booth W."/>
            <person name="Chen Z."/>
            <person name="Childers C.P."/>
            <person name="Glastad K.M."/>
            <person name="Gokhale K."/>
            <person name="Gowin J."/>
            <person name="Gronenberg W."/>
            <person name="Hermansen R.A."/>
            <person name="Hu H."/>
            <person name="Hunt B.G."/>
            <person name="Huylmans A.K."/>
            <person name="Khalil S.M."/>
            <person name="Mitchell R.D."/>
            <person name="Munoz-Torres M.C."/>
            <person name="Mustard J.A."/>
            <person name="Pan H."/>
            <person name="Reese J.T."/>
            <person name="Scharf M.E."/>
            <person name="Sun F."/>
            <person name="Vogel H."/>
            <person name="Xiao J."/>
            <person name="Yang W."/>
            <person name="Yang Z."/>
            <person name="Yang Z."/>
            <person name="Zhou J."/>
            <person name="Zhu J."/>
            <person name="Brent C.S."/>
            <person name="Elsik C.G."/>
            <person name="Goodisman M.A."/>
            <person name="Liberles D.A."/>
            <person name="Roe R.M."/>
            <person name="Vargo E.L."/>
            <person name="Vilcinskas A."/>
            <person name="Wang J."/>
            <person name="Bornberg-Bauer E."/>
            <person name="Korb J."/>
            <person name="Zhang G."/>
            <person name="Liebig J."/>
        </authorList>
    </citation>
    <scope>NUCLEOTIDE SEQUENCE [LARGE SCALE GENOMIC DNA]</scope>
    <source>
        <tissue evidence="1">Whole organism</tissue>
    </source>
</reference>
<dbReference type="EMBL" id="KK852801">
    <property type="protein sequence ID" value="KDR16316.1"/>
    <property type="molecule type" value="Genomic_DNA"/>
</dbReference>
<evidence type="ECO:0000313" key="2">
    <source>
        <dbReference type="Proteomes" id="UP000027135"/>
    </source>
</evidence>
<name>A0A067R0C5_ZOONE</name>
<organism evidence="1 2">
    <name type="scientific">Zootermopsis nevadensis</name>
    <name type="common">Dampwood termite</name>
    <dbReference type="NCBI Taxonomy" id="136037"/>
    <lineage>
        <taxon>Eukaryota</taxon>
        <taxon>Metazoa</taxon>
        <taxon>Ecdysozoa</taxon>
        <taxon>Arthropoda</taxon>
        <taxon>Hexapoda</taxon>
        <taxon>Insecta</taxon>
        <taxon>Pterygota</taxon>
        <taxon>Neoptera</taxon>
        <taxon>Polyneoptera</taxon>
        <taxon>Dictyoptera</taxon>
        <taxon>Blattodea</taxon>
        <taxon>Blattoidea</taxon>
        <taxon>Termitoidae</taxon>
        <taxon>Termopsidae</taxon>
        <taxon>Zootermopsis</taxon>
    </lineage>
</organism>